<dbReference type="KEGG" id="lcal:ATTO_12560"/>
<reference evidence="1" key="1">
    <citation type="submission" date="2021-11" db="EMBL/GenBank/DDBJ databases">
        <title>Complete genome sequence of Atopobiaceae bacterium TOC12.</title>
        <authorList>
            <person name="Morinaga K."/>
            <person name="Kusada H."/>
            <person name="Tamaki H."/>
        </authorList>
    </citation>
    <scope>NUCLEOTIDE SEQUENCE</scope>
    <source>
        <strain evidence="1">TOC12</strain>
    </source>
</reference>
<dbReference type="EMBL" id="AP025285">
    <property type="protein sequence ID" value="BDC91384.1"/>
    <property type="molecule type" value="Genomic_DNA"/>
</dbReference>
<sequence>MTDTEAQRRAKAKYAREKVKALRLAFYRNNPEDAELLAWMESQPNMTGYLKQLIRQDMERSQDNS</sequence>
<accession>A0AAU9D8F7</accession>
<evidence type="ECO:0000313" key="2">
    <source>
        <dbReference type="Proteomes" id="UP001431186"/>
    </source>
</evidence>
<dbReference type="RefSeq" id="WP_265591394.1">
    <property type="nucleotide sequence ID" value="NZ_AP025285.1"/>
</dbReference>
<keyword evidence="2" id="KW-1185">Reference proteome</keyword>
<dbReference type="AlphaFoldDB" id="A0AAU9D8F7"/>
<organism evidence="1 2">
    <name type="scientific">Leptogranulimonas caecicola</name>
    <dbReference type="NCBI Taxonomy" id="2894156"/>
    <lineage>
        <taxon>Bacteria</taxon>
        <taxon>Bacillati</taxon>
        <taxon>Actinomycetota</taxon>
        <taxon>Coriobacteriia</taxon>
        <taxon>Coriobacteriales</taxon>
        <taxon>Kribbibacteriaceae</taxon>
        <taxon>Leptogranulimonas</taxon>
    </lineage>
</organism>
<name>A0AAU9D8F7_9ACTN</name>
<gene>
    <name evidence="1" type="ORF">ATTO_12560</name>
</gene>
<dbReference type="Proteomes" id="UP001431186">
    <property type="component" value="Chromosome"/>
</dbReference>
<proteinExistence type="predicted"/>
<evidence type="ECO:0000313" key="1">
    <source>
        <dbReference type="EMBL" id="BDC91384.1"/>
    </source>
</evidence>
<protein>
    <submittedName>
        <fullName evidence="1">Uncharacterized protein</fullName>
    </submittedName>
</protein>